<reference evidence="1" key="2">
    <citation type="submission" date="2025-08" db="UniProtKB">
        <authorList>
            <consortium name="Ensembl"/>
        </authorList>
    </citation>
    <scope>IDENTIFICATION</scope>
</reference>
<evidence type="ECO:0000313" key="2">
    <source>
        <dbReference type="Proteomes" id="UP001501940"/>
    </source>
</evidence>
<protein>
    <submittedName>
        <fullName evidence="1">Uncharacterized protein</fullName>
    </submittedName>
</protein>
<organism evidence="1 2">
    <name type="scientific">Amphiprion ocellaris</name>
    <name type="common">Clown anemonefish</name>
    <dbReference type="NCBI Taxonomy" id="80972"/>
    <lineage>
        <taxon>Eukaryota</taxon>
        <taxon>Metazoa</taxon>
        <taxon>Chordata</taxon>
        <taxon>Craniata</taxon>
        <taxon>Vertebrata</taxon>
        <taxon>Euteleostomi</taxon>
        <taxon>Actinopterygii</taxon>
        <taxon>Neopterygii</taxon>
        <taxon>Teleostei</taxon>
        <taxon>Neoteleostei</taxon>
        <taxon>Acanthomorphata</taxon>
        <taxon>Ovalentaria</taxon>
        <taxon>Pomacentridae</taxon>
        <taxon>Amphiprion</taxon>
    </lineage>
</organism>
<dbReference type="Proteomes" id="UP001501940">
    <property type="component" value="Chromosome 24"/>
</dbReference>
<proteinExistence type="predicted"/>
<evidence type="ECO:0000313" key="1">
    <source>
        <dbReference type="Ensembl" id="ENSAOCP00000069329.1"/>
    </source>
</evidence>
<reference evidence="1" key="3">
    <citation type="submission" date="2025-09" db="UniProtKB">
        <authorList>
            <consortium name="Ensembl"/>
        </authorList>
    </citation>
    <scope>IDENTIFICATION</scope>
</reference>
<reference evidence="1 2" key="1">
    <citation type="submission" date="2022-01" db="EMBL/GenBank/DDBJ databases">
        <title>A chromosome-scale genome assembly of the false clownfish, Amphiprion ocellaris.</title>
        <authorList>
            <person name="Ryu T."/>
        </authorList>
    </citation>
    <scope>NUCLEOTIDE SEQUENCE [LARGE SCALE GENOMIC DNA]</scope>
</reference>
<accession>A0AAQ5ZW89</accession>
<dbReference type="Ensembl" id="ENSAOCT00000068211.1">
    <property type="protein sequence ID" value="ENSAOCP00000069329.1"/>
    <property type="gene ID" value="ENSAOCG00000028624.1"/>
</dbReference>
<sequence length="64" mass="6883">MFAPAFLSLSGLLTQQRQRKSHTCKRRWPGRKCASVSALVDTPRALSDRLPVAADGGQESASGL</sequence>
<keyword evidence="2" id="KW-1185">Reference proteome</keyword>
<name>A0AAQ5ZW89_AMPOC</name>
<dbReference type="AlphaFoldDB" id="A0AAQ5ZW89"/>